<evidence type="ECO:0000259" key="2">
    <source>
        <dbReference type="Pfam" id="PF03372"/>
    </source>
</evidence>
<organism evidence="5">
    <name type="scientific">Enterobius vermicularis</name>
    <name type="common">Human pinworm</name>
    <dbReference type="NCBI Taxonomy" id="51028"/>
    <lineage>
        <taxon>Eukaryota</taxon>
        <taxon>Metazoa</taxon>
        <taxon>Ecdysozoa</taxon>
        <taxon>Nematoda</taxon>
        <taxon>Chromadorea</taxon>
        <taxon>Rhabditida</taxon>
        <taxon>Spirurina</taxon>
        <taxon>Oxyuridomorpha</taxon>
        <taxon>Oxyuroidea</taxon>
        <taxon>Oxyuridae</taxon>
        <taxon>Enterobius</taxon>
    </lineage>
</organism>
<dbReference type="InterPro" id="IPR005135">
    <property type="entry name" value="Endo/exonuclease/phosphatase"/>
</dbReference>
<keyword evidence="1" id="KW-0732">Signal</keyword>
<protein>
    <submittedName>
        <fullName evidence="5">Endo/exonuclease/phosphatase domain-containing protein</fullName>
    </submittedName>
</protein>
<dbReference type="InterPro" id="IPR036691">
    <property type="entry name" value="Endo/exonu/phosph_ase_sf"/>
</dbReference>
<dbReference type="PANTHER" id="PTHR41349">
    <property type="match status" value="1"/>
</dbReference>
<dbReference type="PANTHER" id="PTHR41349:SF1">
    <property type="entry name" value="PROTEIN CBG08683"/>
    <property type="match status" value="1"/>
</dbReference>
<evidence type="ECO:0000313" key="3">
    <source>
        <dbReference type="EMBL" id="VDD94478.1"/>
    </source>
</evidence>
<evidence type="ECO:0000313" key="5">
    <source>
        <dbReference type="WBParaSite" id="EVEC_0000984401-mRNA-1"/>
    </source>
</evidence>
<name>A0A0N4VGD4_ENTVE</name>
<dbReference type="AlphaFoldDB" id="A0A0N4VGD4"/>
<dbReference type="OrthoDB" id="276515at2759"/>
<reference evidence="3 4" key="2">
    <citation type="submission" date="2018-10" db="EMBL/GenBank/DDBJ databases">
        <authorList>
            <consortium name="Pathogen Informatics"/>
        </authorList>
    </citation>
    <scope>NUCLEOTIDE SEQUENCE [LARGE SCALE GENOMIC DNA]</scope>
</reference>
<dbReference type="WBParaSite" id="EVEC_0000984401-mRNA-1">
    <property type="protein sequence ID" value="EVEC_0000984401-mRNA-1"/>
    <property type="gene ID" value="EVEC_0000984401"/>
</dbReference>
<dbReference type="SUPFAM" id="SSF56219">
    <property type="entry name" value="DNase I-like"/>
    <property type="match status" value="1"/>
</dbReference>
<keyword evidence="4" id="KW-1185">Reference proteome</keyword>
<reference evidence="5" key="1">
    <citation type="submission" date="2017-02" db="UniProtKB">
        <authorList>
            <consortium name="WormBaseParasite"/>
        </authorList>
    </citation>
    <scope>IDENTIFICATION</scope>
</reference>
<dbReference type="Proteomes" id="UP000274131">
    <property type="component" value="Unassembled WGS sequence"/>
</dbReference>
<feature type="domain" description="Endonuclease/exonuclease/phosphatase" evidence="2">
    <location>
        <begin position="31"/>
        <end position="312"/>
    </location>
</feature>
<feature type="chain" id="PRO_5043122951" evidence="1">
    <location>
        <begin position="26"/>
        <end position="324"/>
    </location>
</feature>
<dbReference type="Gene3D" id="3.60.10.10">
    <property type="entry name" value="Endonuclease/exonuclease/phosphatase"/>
    <property type="match status" value="1"/>
</dbReference>
<dbReference type="GO" id="GO:0003824">
    <property type="term" value="F:catalytic activity"/>
    <property type="evidence" value="ECO:0007669"/>
    <property type="project" value="InterPro"/>
</dbReference>
<proteinExistence type="predicted"/>
<dbReference type="Pfam" id="PF03372">
    <property type="entry name" value="Exo_endo_phos"/>
    <property type="match status" value="1"/>
</dbReference>
<accession>A0A0N4VGD4</accession>
<dbReference type="EMBL" id="UXUI01009902">
    <property type="protein sequence ID" value="VDD94478.1"/>
    <property type="molecule type" value="Genomic_DNA"/>
</dbReference>
<evidence type="ECO:0000313" key="4">
    <source>
        <dbReference type="Proteomes" id="UP000274131"/>
    </source>
</evidence>
<sequence length="324" mass="36681">MSDRYELHSAIVLFILVNFISSVLSSNLVVMTFNIWESGNNVADGLNKIVSHIKAVNPDVAALQEVRDHEVMQELLEKLGTDWSGCLRNADYPDTGIVTRHTLLTDSVAQAAAGIGAKIKLKCSPYTIHVWNLHLDYKSYGPYAANNKLVTSRDQILAGEYGSYRRFSNIRDLLTNNNFKQALDDVDKVPLIVCGDFNSPSHLDWTYETRDLHGGWTFEYPATSILQRETGLTDSYRDLHNDSRSDPGVTWSTVDKMTPAGWNWTIPEPQDRIDFIFYMKNSLVAVNSTTYQGSNPVNPRPYHQNNDYPSDHYAVVTTFEFVQF</sequence>
<feature type="signal peptide" evidence="1">
    <location>
        <begin position="1"/>
        <end position="25"/>
    </location>
</feature>
<gene>
    <name evidence="3" type="ORF">EVEC_LOCUS9229</name>
</gene>
<evidence type="ECO:0000256" key="1">
    <source>
        <dbReference type="SAM" id="SignalP"/>
    </source>
</evidence>